<gene>
    <name evidence="5" type="ORF">BSZ40_05215</name>
</gene>
<proteinExistence type="predicted"/>
<organism evidence="5 6">
    <name type="scientific">Buchananella hordeovulneris</name>
    <dbReference type="NCBI Taxonomy" id="52770"/>
    <lineage>
        <taxon>Bacteria</taxon>
        <taxon>Bacillati</taxon>
        <taxon>Actinomycetota</taxon>
        <taxon>Actinomycetes</taxon>
        <taxon>Actinomycetales</taxon>
        <taxon>Actinomycetaceae</taxon>
        <taxon>Buchananella</taxon>
    </lineage>
</organism>
<evidence type="ECO:0000256" key="1">
    <source>
        <dbReference type="ARBA" id="ARBA00023015"/>
    </source>
</evidence>
<keyword evidence="6" id="KW-1185">Reference proteome</keyword>
<dbReference type="Proteomes" id="UP000185612">
    <property type="component" value="Unassembled WGS sequence"/>
</dbReference>
<dbReference type="EMBL" id="MQVS01000004">
    <property type="protein sequence ID" value="OKL51888.1"/>
    <property type="molecule type" value="Genomic_DNA"/>
</dbReference>
<keyword evidence="2" id="KW-0238">DNA-binding</keyword>
<dbReference type="STRING" id="52770.BSZ40_05215"/>
<dbReference type="GO" id="GO:0000976">
    <property type="term" value="F:transcription cis-regulatory region binding"/>
    <property type="evidence" value="ECO:0007669"/>
    <property type="project" value="TreeGrafter"/>
</dbReference>
<feature type="domain" description="HTH lacI-type" evidence="4">
    <location>
        <begin position="8"/>
        <end position="62"/>
    </location>
</feature>
<dbReference type="SMART" id="SM00354">
    <property type="entry name" value="HTH_LACI"/>
    <property type="match status" value="1"/>
</dbReference>
<evidence type="ECO:0000256" key="3">
    <source>
        <dbReference type="ARBA" id="ARBA00023163"/>
    </source>
</evidence>
<dbReference type="PANTHER" id="PTHR30146:SF109">
    <property type="entry name" value="HTH-TYPE TRANSCRIPTIONAL REGULATOR GALS"/>
    <property type="match status" value="1"/>
</dbReference>
<dbReference type="InterPro" id="IPR028082">
    <property type="entry name" value="Peripla_BP_I"/>
</dbReference>
<dbReference type="Gene3D" id="3.40.50.2300">
    <property type="match status" value="2"/>
</dbReference>
<dbReference type="SUPFAM" id="SSF53822">
    <property type="entry name" value="Periplasmic binding protein-like I"/>
    <property type="match status" value="1"/>
</dbReference>
<dbReference type="InterPro" id="IPR010982">
    <property type="entry name" value="Lambda_DNA-bd_dom_sf"/>
</dbReference>
<evidence type="ECO:0000256" key="2">
    <source>
        <dbReference type="ARBA" id="ARBA00023125"/>
    </source>
</evidence>
<dbReference type="PANTHER" id="PTHR30146">
    <property type="entry name" value="LACI-RELATED TRANSCRIPTIONAL REPRESSOR"/>
    <property type="match status" value="1"/>
</dbReference>
<dbReference type="Gene3D" id="1.10.260.40">
    <property type="entry name" value="lambda repressor-like DNA-binding domains"/>
    <property type="match status" value="1"/>
</dbReference>
<dbReference type="FunCoup" id="A0A1Q5PWC8">
    <property type="interactions" value="18"/>
</dbReference>
<dbReference type="PROSITE" id="PS00356">
    <property type="entry name" value="HTH_LACI_1"/>
    <property type="match status" value="1"/>
</dbReference>
<dbReference type="Pfam" id="PF13377">
    <property type="entry name" value="Peripla_BP_3"/>
    <property type="match status" value="1"/>
</dbReference>
<keyword evidence="3" id="KW-0804">Transcription</keyword>
<protein>
    <recommendedName>
        <fullName evidence="4">HTH lacI-type domain-containing protein</fullName>
    </recommendedName>
</protein>
<accession>A0A1Q5PWC8</accession>
<dbReference type="GO" id="GO:0003700">
    <property type="term" value="F:DNA-binding transcription factor activity"/>
    <property type="evidence" value="ECO:0007669"/>
    <property type="project" value="TreeGrafter"/>
</dbReference>
<dbReference type="AlphaFoldDB" id="A0A1Q5PWC8"/>
<evidence type="ECO:0000313" key="6">
    <source>
        <dbReference type="Proteomes" id="UP000185612"/>
    </source>
</evidence>
<dbReference type="InterPro" id="IPR000843">
    <property type="entry name" value="HTH_LacI"/>
</dbReference>
<dbReference type="InterPro" id="IPR046335">
    <property type="entry name" value="LacI/GalR-like_sensor"/>
</dbReference>
<dbReference type="PROSITE" id="PS50932">
    <property type="entry name" value="HTH_LACI_2"/>
    <property type="match status" value="1"/>
</dbReference>
<dbReference type="CDD" id="cd06267">
    <property type="entry name" value="PBP1_LacI_sugar_binding-like"/>
    <property type="match status" value="1"/>
</dbReference>
<dbReference type="CDD" id="cd01392">
    <property type="entry name" value="HTH_LacI"/>
    <property type="match status" value="1"/>
</dbReference>
<dbReference type="SUPFAM" id="SSF47413">
    <property type="entry name" value="lambda repressor-like DNA-binding domains"/>
    <property type="match status" value="1"/>
</dbReference>
<evidence type="ECO:0000259" key="4">
    <source>
        <dbReference type="PROSITE" id="PS50932"/>
    </source>
</evidence>
<comment type="caution">
    <text evidence="5">The sequence shown here is derived from an EMBL/GenBank/DDBJ whole genome shotgun (WGS) entry which is preliminary data.</text>
</comment>
<name>A0A1Q5PWC8_9ACTO</name>
<sequence>MMARRQAPTLDDVARLAGVSRATVSRAVRGGHLVSASARRAIDAAIEELGYVPNQVARSLATRQANNIAVIVSEPHARLFGDPFFATSVAGVAETLESTSRHMALFMAYGGYRRKLEEYLRGGYADAALVISHHDEDHLPDLLAELRLPCAFLGRPAAATRSGFSVADRFVDIDNVAGGRIATEHLLAQGCRRIATITGPMDIASARERLAGTRAALAAAGLELCGSYPGSYEPASAQVQTLELLDRGEPIDGLFVASDLMAAAAIGVLTANGKRVPDDIRVIGFDDADISRLMVPSLSTVTNPWRELAIRATQMVLAELDGATPARPVILQPELVVRESTQ</sequence>
<reference evidence="6" key="1">
    <citation type="submission" date="2016-12" db="EMBL/GenBank/DDBJ databases">
        <authorList>
            <person name="Meng X."/>
        </authorList>
    </citation>
    <scope>NUCLEOTIDE SEQUENCE [LARGE SCALE GENOMIC DNA]</scope>
    <source>
        <strain evidence="6">DSM 20732</strain>
    </source>
</reference>
<keyword evidence="1" id="KW-0805">Transcription regulation</keyword>
<dbReference type="InParanoid" id="A0A1Q5PWC8"/>
<dbReference type="Pfam" id="PF00356">
    <property type="entry name" value="LacI"/>
    <property type="match status" value="1"/>
</dbReference>
<evidence type="ECO:0000313" key="5">
    <source>
        <dbReference type="EMBL" id="OKL51888.1"/>
    </source>
</evidence>